<comment type="caution">
    <text evidence="12">The sequence shown here is derived from an EMBL/GenBank/DDBJ whole genome shotgun (WGS) entry which is preliminary data.</text>
</comment>
<keyword evidence="8 10" id="KW-0472">Membrane</keyword>
<gene>
    <name evidence="12" type="ORF">CRM92_05280</name>
</gene>
<feature type="transmembrane region" description="Helical" evidence="10">
    <location>
        <begin position="304"/>
        <end position="325"/>
    </location>
</feature>
<keyword evidence="7" id="KW-0406">Ion transport</keyword>
<keyword evidence="4" id="KW-0050">Antiport</keyword>
<organism evidence="12 13">
    <name type="scientific">Rothia dentocariosa</name>
    <dbReference type="NCBI Taxonomy" id="2047"/>
    <lineage>
        <taxon>Bacteria</taxon>
        <taxon>Bacillati</taxon>
        <taxon>Actinomycetota</taxon>
        <taxon>Actinomycetes</taxon>
        <taxon>Micrococcales</taxon>
        <taxon>Micrococcaceae</taxon>
        <taxon>Rothia</taxon>
    </lineage>
</organism>
<evidence type="ECO:0000256" key="2">
    <source>
        <dbReference type="ARBA" id="ARBA00005551"/>
    </source>
</evidence>
<evidence type="ECO:0000256" key="9">
    <source>
        <dbReference type="SAM" id="MobiDB-lite"/>
    </source>
</evidence>
<feature type="transmembrane region" description="Helical" evidence="10">
    <location>
        <begin position="399"/>
        <end position="419"/>
    </location>
</feature>
<dbReference type="Pfam" id="PF00999">
    <property type="entry name" value="Na_H_Exchanger"/>
    <property type="match status" value="1"/>
</dbReference>
<feature type="transmembrane region" description="Helical" evidence="10">
    <location>
        <begin position="278"/>
        <end position="297"/>
    </location>
</feature>
<evidence type="ECO:0000256" key="5">
    <source>
        <dbReference type="ARBA" id="ARBA00022692"/>
    </source>
</evidence>
<dbReference type="AlphaFoldDB" id="A0A2A8D8Y3"/>
<reference evidence="12" key="1">
    <citation type="submission" date="2017-10" db="EMBL/GenBank/DDBJ databases">
        <title>Kefir isolates.</title>
        <authorList>
            <person name="Kim Y."/>
            <person name="Blasche S."/>
        </authorList>
    </citation>
    <scope>NUCLEOTIDE SEQUENCE [LARGE SCALE GENOMIC DNA]</scope>
    <source>
        <strain evidence="12">OG2-2</strain>
    </source>
</reference>
<feature type="transmembrane region" description="Helical" evidence="10">
    <location>
        <begin position="64"/>
        <end position="85"/>
    </location>
</feature>
<feature type="transmembrane region" description="Helical" evidence="10">
    <location>
        <begin position="34"/>
        <end position="52"/>
    </location>
</feature>
<evidence type="ECO:0000259" key="11">
    <source>
        <dbReference type="Pfam" id="PF00999"/>
    </source>
</evidence>
<accession>A0A2A8D8Y3</accession>
<keyword evidence="13" id="KW-1185">Reference proteome</keyword>
<keyword evidence="3" id="KW-0813">Transport</keyword>
<dbReference type="EMBL" id="PDEV01000001">
    <property type="protein sequence ID" value="PEN17409.1"/>
    <property type="molecule type" value="Genomic_DNA"/>
</dbReference>
<dbReference type="InterPro" id="IPR006153">
    <property type="entry name" value="Cation/H_exchanger_TM"/>
</dbReference>
<evidence type="ECO:0000256" key="7">
    <source>
        <dbReference type="ARBA" id="ARBA00023065"/>
    </source>
</evidence>
<dbReference type="GO" id="GO:0016020">
    <property type="term" value="C:membrane"/>
    <property type="evidence" value="ECO:0007669"/>
    <property type="project" value="UniProtKB-SubCell"/>
</dbReference>
<feature type="transmembrane region" description="Helical" evidence="10">
    <location>
        <begin position="370"/>
        <end position="393"/>
    </location>
</feature>
<proteinExistence type="inferred from homology"/>
<evidence type="ECO:0000256" key="1">
    <source>
        <dbReference type="ARBA" id="ARBA00004141"/>
    </source>
</evidence>
<feature type="domain" description="Cation/H+ exchanger transmembrane" evidence="11">
    <location>
        <begin position="45"/>
        <end position="416"/>
    </location>
</feature>
<dbReference type="RefSeq" id="WP_098042532.1">
    <property type="nucleotide sequence ID" value="NZ_PDEV01000001.1"/>
</dbReference>
<dbReference type="PANTHER" id="PTHR43562:SF1">
    <property type="entry name" value="NA(+)_H(+) ANTIPORTER YJBQ-RELATED"/>
    <property type="match status" value="1"/>
</dbReference>
<evidence type="ECO:0000256" key="4">
    <source>
        <dbReference type="ARBA" id="ARBA00022449"/>
    </source>
</evidence>
<dbReference type="PANTHER" id="PTHR43562">
    <property type="entry name" value="NAPA-TYPE SODIUM/HYDROGEN ANTIPORTER"/>
    <property type="match status" value="1"/>
</dbReference>
<dbReference type="InterPro" id="IPR038770">
    <property type="entry name" value="Na+/solute_symporter_sf"/>
</dbReference>
<dbReference type="GO" id="GO:1902600">
    <property type="term" value="P:proton transmembrane transport"/>
    <property type="evidence" value="ECO:0007669"/>
    <property type="project" value="InterPro"/>
</dbReference>
<feature type="region of interest" description="Disordered" evidence="9">
    <location>
        <begin position="460"/>
        <end position="489"/>
    </location>
</feature>
<evidence type="ECO:0000256" key="10">
    <source>
        <dbReference type="SAM" id="Phobius"/>
    </source>
</evidence>
<feature type="transmembrane region" description="Helical" evidence="10">
    <location>
        <begin position="122"/>
        <end position="143"/>
    </location>
</feature>
<feature type="transmembrane region" description="Helical" evidence="10">
    <location>
        <begin position="207"/>
        <end position="231"/>
    </location>
</feature>
<feature type="transmembrane region" description="Helical" evidence="10">
    <location>
        <begin position="251"/>
        <end position="272"/>
    </location>
</feature>
<comment type="subcellular location">
    <subcellularLocation>
        <location evidence="1">Membrane</location>
        <topology evidence="1">Multi-pass membrane protein</topology>
    </subcellularLocation>
</comment>
<feature type="transmembrane region" description="Helical" evidence="10">
    <location>
        <begin position="149"/>
        <end position="168"/>
    </location>
</feature>
<comment type="similarity">
    <text evidence="2">Belongs to the monovalent cation:proton antiporter 2 (CPA2) transporter (TC 2.A.37) family.</text>
</comment>
<protein>
    <submittedName>
        <fullName evidence="12">Sodium:proton antiporter</fullName>
    </submittedName>
</protein>
<dbReference type="GO" id="GO:0015297">
    <property type="term" value="F:antiporter activity"/>
    <property type="evidence" value="ECO:0007669"/>
    <property type="project" value="UniProtKB-KW"/>
</dbReference>
<sequence>MNVLDVSQLAQPLAAAHTHILAAGPHEASGVEGTAQYVSIFWVTLAALLSPIMSRLTGKRIPDVVFLLICGVLIGPNVLGLASGSDGGIPLLKELGLGMLFLIAGFEINVDSLRNRQGKSAIVTWFVCFALGVLGAALITGFAKGFNTYIAVGIALSSTALGTLLPMLKSHGAAGTRVGNAVLVHGAVGELFPIFAMSLLLSSYSPGLAILILLGFMAIAVVTAIIPHRLLQKVPGLRQIMAVETNTTSQLVLRLAMFLLATLIMFTALFGLDAVLGAFAAGIIMRSLTPVGALHMITARLETVGFTFMIPLFFVVSGMGINPSVVASSPLLLAMVVIGILLVRGVPVFIAERFTNTGSGLQSMSEKVELALYSAAGLPIIVAVTSIATSSGLLESSTASLLVAGGALTVLLFPLWAAAIKRAFRSQTAEAESGVSKRAQIDALKAHRNATVKLTTGMIPVVKPTKETHSPLRGKGSSGSSKPPKPPEN</sequence>
<feature type="transmembrane region" description="Helical" evidence="10">
    <location>
        <begin position="180"/>
        <end position="201"/>
    </location>
</feature>
<dbReference type="Gene3D" id="1.20.1530.20">
    <property type="match status" value="1"/>
</dbReference>
<evidence type="ECO:0000256" key="3">
    <source>
        <dbReference type="ARBA" id="ARBA00022448"/>
    </source>
</evidence>
<feature type="transmembrane region" description="Helical" evidence="10">
    <location>
        <begin position="91"/>
        <end position="110"/>
    </location>
</feature>
<keyword evidence="5 10" id="KW-0812">Transmembrane</keyword>
<dbReference type="Proteomes" id="UP000219947">
    <property type="component" value="Unassembled WGS sequence"/>
</dbReference>
<evidence type="ECO:0000313" key="12">
    <source>
        <dbReference type="EMBL" id="PEN17409.1"/>
    </source>
</evidence>
<keyword evidence="6 10" id="KW-1133">Transmembrane helix</keyword>
<evidence type="ECO:0000256" key="6">
    <source>
        <dbReference type="ARBA" id="ARBA00022989"/>
    </source>
</evidence>
<name>A0A2A8D8Y3_9MICC</name>
<feature type="transmembrane region" description="Helical" evidence="10">
    <location>
        <begin position="331"/>
        <end position="350"/>
    </location>
</feature>
<evidence type="ECO:0000313" key="13">
    <source>
        <dbReference type="Proteomes" id="UP000219947"/>
    </source>
</evidence>
<evidence type="ECO:0000256" key="8">
    <source>
        <dbReference type="ARBA" id="ARBA00023136"/>
    </source>
</evidence>